<keyword evidence="1" id="KW-0812">Transmembrane</keyword>
<evidence type="ECO:0000313" key="3">
    <source>
        <dbReference type="Proteomes" id="UP000447434"/>
    </source>
</evidence>
<feature type="transmembrane region" description="Helical" evidence="1">
    <location>
        <begin position="61"/>
        <end position="80"/>
    </location>
</feature>
<dbReference type="EMBL" id="WOCE01000008">
    <property type="protein sequence ID" value="KAE9608895.1"/>
    <property type="molecule type" value="Genomic_DNA"/>
</dbReference>
<evidence type="ECO:0000256" key="1">
    <source>
        <dbReference type="SAM" id="Phobius"/>
    </source>
</evidence>
<organism evidence="2 3">
    <name type="scientific">Lupinus albus</name>
    <name type="common">White lupine</name>
    <name type="synonym">Lupinus termis</name>
    <dbReference type="NCBI Taxonomy" id="3870"/>
    <lineage>
        <taxon>Eukaryota</taxon>
        <taxon>Viridiplantae</taxon>
        <taxon>Streptophyta</taxon>
        <taxon>Embryophyta</taxon>
        <taxon>Tracheophyta</taxon>
        <taxon>Spermatophyta</taxon>
        <taxon>Magnoliopsida</taxon>
        <taxon>eudicotyledons</taxon>
        <taxon>Gunneridae</taxon>
        <taxon>Pentapetalae</taxon>
        <taxon>rosids</taxon>
        <taxon>fabids</taxon>
        <taxon>Fabales</taxon>
        <taxon>Fabaceae</taxon>
        <taxon>Papilionoideae</taxon>
        <taxon>50 kb inversion clade</taxon>
        <taxon>genistoids sensu lato</taxon>
        <taxon>core genistoids</taxon>
        <taxon>Genisteae</taxon>
        <taxon>Lupinus</taxon>
    </lineage>
</organism>
<comment type="caution">
    <text evidence="2">The sequence shown here is derived from an EMBL/GenBank/DDBJ whole genome shotgun (WGS) entry which is preliminary data.</text>
</comment>
<dbReference type="Proteomes" id="UP000447434">
    <property type="component" value="Chromosome 8"/>
</dbReference>
<sequence length="87" mass="10247">MLLFVIVVVSDLTHPQRKENQMMKTKNGWETTLTTGSYFIISIFTSLFMKLEYYFIISTFLFLNLYLVFSNMSIPLSFFFTNPPPLK</sequence>
<protein>
    <submittedName>
        <fullName evidence="2">Uncharacterized protein</fullName>
    </submittedName>
</protein>
<gene>
    <name evidence="2" type="ORF">Lalb_Chr08g0240531</name>
</gene>
<name>A0A6A4Q429_LUPAL</name>
<keyword evidence="1" id="KW-1133">Transmembrane helix</keyword>
<feature type="transmembrane region" description="Helical" evidence="1">
    <location>
        <begin position="31"/>
        <end position="49"/>
    </location>
</feature>
<dbReference type="AlphaFoldDB" id="A0A6A4Q429"/>
<evidence type="ECO:0000313" key="2">
    <source>
        <dbReference type="EMBL" id="KAE9608895.1"/>
    </source>
</evidence>
<keyword evidence="3" id="KW-1185">Reference proteome</keyword>
<accession>A0A6A4Q429</accession>
<proteinExistence type="predicted"/>
<reference evidence="3" key="1">
    <citation type="journal article" date="2020" name="Nat. Commun.">
        <title>Genome sequence of the cluster root forming white lupin.</title>
        <authorList>
            <person name="Hufnagel B."/>
            <person name="Marques A."/>
            <person name="Soriano A."/>
            <person name="Marques L."/>
            <person name="Divol F."/>
            <person name="Doumas P."/>
            <person name="Sallet E."/>
            <person name="Mancinotti D."/>
            <person name="Carrere S."/>
            <person name="Marande W."/>
            <person name="Arribat S."/>
            <person name="Keller J."/>
            <person name="Huneau C."/>
            <person name="Blein T."/>
            <person name="Aime D."/>
            <person name="Laguerre M."/>
            <person name="Taylor J."/>
            <person name="Schubert V."/>
            <person name="Nelson M."/>
            <person name="Geu-Flores F."/>
            <person name="Crespi M."/>
            <person name="Gallardo-Guerrero K."/>
            <person name="Delaux P.-M."/>
            <person name="Salse J."/>
            <person name="Berges H."/>
            <person name="Guyot R."/>
            <person name="Gouzy J."/>
            <person name="Peret B."/>
        </authorList>
    </citation>
    <scope>NUCLEOTIDE SEQUENCE [LARGE SCALE GENOMIC DNA]</scope>
    <source>
        <strain evidence="3">cv. Amiga</strain>
    </source>
</reference>
<keyword evidence="1" id="KW-0472">Membrane</keyword>